<sequence length="766" mass="86663">MAEEVFLEPKHENQEAETPTKINRKPPKKLHEFEDHGAGKPSSKERKIKGALLSVYMPSYCLKKGIGGLQCVGESLRHQHRKRLWRLLNKLTRRHNWPEASGVLSVLLQGTVADNSISRNRAKYSAALELLNYIKGETFSSRKIQGVYELWMKKLGQLKNWSTKFNIKHSNSVARRGLRCNWSLFLLVYNVGVWRMHIKLLFVVVFDIPKELQLTELDSSGTYMQPEIPVDGIRMSIDYSKDNAALEAGANSVLQCDSNTSVAFDKVVEGDGSQQKESIDVDDNVKKETSLASSQPQEFYMKLAEASGNSDYSFSNYSGDLPHASIFYSQGLPPWVLPIKLPSSHENLEDVLYMHRKLHNNHYKSALKYLRVALYSTPPVVEALHPLIQMLLLGDQVQEALDELETLSHTLDTVLQLRLKASLLEHFDSGSYVKLCTCFEDILKKDPTCSDSLARLILMHRRGDYDTQSLMEMIALHLDASYGICDTWQELASCFLRLSQCEEDRVSTCGGSDQYRDLKLLTYKAAAASHIYGRHFKYVLKATESIEKENDMELADDDYDYLFKLVLIGDSGVGKSNLLSRFTRNEFSLESKATIGVEFATRSIRVEDKIIKAQIWDTAGQERYRAITSAYYRGAVGALLVYDVTRHVTFENVERWLKELRDHTDQNIVIMLVGNKADLRHLRAVSTEDVTAFAEREKTYFMETSALESMNVENAFTEALTQIYHVVSRKALDIGDDPAALPKGQTINVGSKDDVSAVRKVGCCSV</sequence>
<dbReference type="Gene3D" id="3.40.50.300">
    <property type="entry name" value="P-loop containing nucleotide triphosphate hydrolases"/>
    <property type="match status" value="1"/>
</dbReference>
<protein>
    <submittedName>
        <fullName evidence="2">Uncharacterized protein</fullName>
    </submittedName>
</protein>
<dbReference type="InterPro" id="IPR039495">
    <property type="entry name" value="TAF1A"/>
</dbReference>
<dbReference type="InterPro" id="IPR005225">
    <property type="entry name" value="Small_GTP-bd"/>
</dbReference>
<dbReference type="PROSITE" id="PS51420">
    <property type="entry name" value="RHO"/>
    <property type="match status" value="1"/>
</dbReference>
<dbReference type="SMART" id="SM00176">
    <property type="entry name" value="RAN"/>
    <property type="match status" value="1"/>
</dbReference>
<evidence type="ECO:0000313" key="3">
    <source>
        <dbReference type="Proteomes" id="UP001318860"/>
    </source>
</evidence>
<dbReference type="InterPro" id="IPR027417">
    <property type="entry name" value="P-loop_NTPase"/>
</dbReference>
<feature type="compositionally biased region" description="Basic and acidic residues" evidence="1">
    <location>
        <begin position="29"/>
        <end position="45"/>
    </location>
</feature>
<dbReference type="EMBL" id="JABTTQ020001242">
    <property type="protein sequence ID" value="KAK6132783.1"/>
    <property type="molecule type" value="Genomic_DNA"/>
</dbReference>
<dbReference type="CDD" id="cd01868">
    <property type="entry name" value="Rab11_like"/>
    <property type="match status" value="1"/>
</dbReference>
<proteinExistence type="predicted"/>
<dbReference type="PROSITE" id="PS51419">
    <property type="entry name" value="RAB"/>
    <property type="match status" value="1"/>
</dbReference>
<comment type="caution">
    <text evidence="2">The sequence shown here is derived from an EMBL/GenBank/DDBJ whole genome shotgun (WGS) entry which is preliminary data.</text>
</comment>
<reference evidence="2 3" key="1">
    <citation type="journal article" date="2021" name="Comput. Struct. Biotechnol. J.">
        <title>De novo genome assembly of the potent medicinal plant Rehmannia glutinosa using nanopore technology.</title>
        <authorList>
            <person name="Ma L."/>
            <person name="Dong C."/>
            <person name="Song C."/>
            <person name="Wang X."/>
            <person name="Zheng X."/>
            <person name="Niu Y."/>
            <person name="Chen S."/>
            <person name="Feng W."/>
        </authorList>
    </citation>
    <scope>NUCLEOTIDE SEQUENCE [LARGE SCALE GENOMIC DNA]</scope>
    <source>
        <strain evidence="2">DH-2019</strain>
    </source>
</reference>
<dbReference type="Pfam" id="PF14929">
    <property type="entry name" value="TAF1_subA"/>
    <property type="match status" value="2"/>
</dbReference>
<dbReference type="PANTHER" id="PTHR36720:SF1">
    <property type="entry name" value="TAF RNA POLYMERASE I SUBUNIT A"/>
    <property type="match status" value="1"/>
</dbReference>
<dbReference type="Gene3D" id="1.25.40.10">
    <property type="entry name" value="Tetratricopeptide repeat domain"/>
    <property type="match status" value="1"/>
</dbReference>
<evidence type="ECO:0000313" key="2">
    <source>
        <dbReference type="EMBL" id="KAK6132783.1"/>
    </source>
</evidence>
<dbReference type="SMART" id="SM00173">
    <property type="entry name" value="RAS"/>
    <property type="match status" value="1"/>
</dbReference>
<organism evidence="2 3">
    <name type="scientific">Rehmannia glutinosa</name>
    <name type="common">Chinese foxglove</name>
    <dbReference type="NCBI Taxonomy" id="99300"/>
    <lineage>
        <taxon>Eukaryota</taxon>
        <taxon>Viridiplantae</taxon>
        <taxon>Streptophyta</taxon>
        <taxon>Embryophyta</taxon>
        <taxon>Tracheophyta</taxon>
        <taxon>Spermatophyta</taxon>
        <taxon>Magnoliopsida</taxon>
        <taxon>eudicotyledons</taxon>
        <taxon>Gunneridae</taxon>
        <taxon>Pentapetalae</taxon>
        <taxon>asterids</taxon>
        <taxon>lamiids</taxon>
        <taxon>Lamiales</taxon>
        <taxon>Orobanchaceae</taxon>
        <taxon>Rehmannieae</taxon>
        <taxon>Rehmannia</taxon>
    </lineage>
</organism>
<dbReference type="PRINTS" id="PR00449">
    <property type="entry name" value="RASTRNSFRMNG"/>
</dbReference>
<gene>
    <name evidence="2" type="ORF">DH2020_033461</name>
</gene>
<keyword evidence="3" id="KW-1185">Reference proteome</keyword>
<dbReference type="InterPro" id="IPR001806">
    <property type="entry name" value="Small_GTPase"/>
</dbReference>
<dbReference type="SMART" id="SM00175">
    <property type="entry name" value="RAB"/>
    <property type="match status" value="1"/>
</dbReference>
<dbReference type="InterPro" id="IPR011990">
    <property type="entry name" value="TPR-like_helical_dom_sf"/>
</dbReference>
<accession>A0ABR0VE06</accession>
<evidence type="ECO:0000256" key="1">
    <source>
        <dbReference type="SAM" id="MobiDB-lite"/>
    </source>
</evidence>
<dbReference type="SMART" id="SM00174">
    <property type="entry name" value="RHO"/>
    <property type="match status" value="1"/>
</dbReference>
<dbReference type="PANTHER" id="PTHR36720">
    <property type="entry name" value="TAF RNA POLYMERASE I SUBUNIT A"/>
    <property type="match status" value="1"/>
</dbReference>
<dbReference type="NCBIfam" id="TIGR00231">
    <property type="entry name" value="small_GTP"/>
    <property type="match status" value="1"/>
</dbReference>
<name>A0ABR0VE06_REHGL</name>
<dbReference type="Pfam" id="PF00071">
    <property type="entry name" value="Ras"/>
    <property type="match status" value="1"/>
</dbReference>
<dbReference type="SUPFAM" id="SSF52540">
    <property type="entry name" value="P-loop containing nucleoside triphosphate hydrolases"/>
    <property type="match status" value="1"/>
</dbReference>
<dbReference type="PROSITE" id="PS51421">
    <property type="entry name" value="RAS"/>
    <property type="match status" value="1"/>
</dbReference>
<dbReference type="Proteomes" id="UP001318860">
    <property type="component" value="Unassembled WGS sequence"/>
</dbReference>
<feature type="region of interest" description="Disordered" evidence="1">
    <location>
        <begin position="1"/>
        <end position="45"/>
    </location>
</feature>